<dbReference type="GO" id="GO:0043525">
    <property type="term" value="P:positive regulation of neuron apoptotic process"/>
    <property type="evidence" value="ECO:0007669"/>
    <property type="project" value="TreeGrafter"/>
</dbReference>
<dbReference type="InterPro" id="IPR056259">
    <property type="entry name" value="Dredd_N"/>
</dbReference>
<dbReference type="PRINTS" id="PR00376">
    <property type="entry name" value="IL1BCENZYME"/>
</dbReference>
<dbReference type="InterPro" id="IPR029030">
    <property type="entry name" value="Caspase-like_dom_sf"/>
</dbReference>
<evidence type="ECO:0000259" key="3">
    <source>
        <dbReference type="PROSITE" id="PS50207"/>
    </source>
</evidence>
<accession>A0A836F087</accession>
<dbReference type="GO" id="GO:0005737">
    <property type="term" value="C:cytoplasm"/>
    <property type="evidence" value="ECO:0007669"/>
    <property type="project" value="TreeGrafter"/>
</dbReference>
<dbReference type="InterPro" id="IPR002138">
    <property type="entry name" value="Pept_C14_p10"/>
</dbReference>
<dbReference type="Gene3D" id="3.30.70.1470">
    <property type="entry name" value="Caspase-like"/>
    <property type="match status" value="1"/>
</dbReference>
<feature type="domain" description="Caspase family p20" evidence="4">
    <location>
        <begin position="253"/>
        <end position="348"/>
    </location>
</feature>
<dbReference type="SUPFAM" id="SSF52129">
    <property type="entry name" value="Caspase-like"/>
    <property type="match status" value="1"/>
</dbReference>
<comment type="similarity">
    <text evidence="1 2">Belongs to the peptidase C14A family.</text>
</comment>
<proteinExistence type="inferred from homology"/>
<name>A0A836F087_9HYME</name>
<keyword evidence="6" id="KW-1185">Reference proteome</keyword>
<evidence type="ECO:0000313" key="5">
    <source>
        <dbReference type="EMBL" id="KAG5315171.1"/>
    </source>
</evidence>
<dbReference type="EMBL" id="JAANHZ010000126">
    <property type="protein sequence ID" value="KAG5315171.1"/>
    <property type="molecule type" value="Genomic_DNA"/>
</dbReference>
<feature type="domain" description="Caspase family p10" evidence="3">
    <location>
        <begin position="394"/>
        <end position="448"/>
    </location>
</feature>
<evidence type="ECO:0000256" key="2">
    <source>
        <dbReference type="RuleBase" id="RU003971"/>
    </source>
</evidence>
<evidence type="ECO:0000256" key="1">
    <source>
        <dbReference type="ARBA" id="ARBA00010134"/>
    </source>
</evidence>
<organism evidence="5 6">
    <name type="scientific">Acromyrmex insinuator</name>
    <dbReference type="NCBI Taxonomy" id="230686"/>
    <lineage>
        <taxon>Eukaryota</taxon>
        <taxon>Metazoa</taxon>
        <taxon>Ecdysozoa</taxon>
        <taxon>Arthropoda</taxon>
        <taxon>Hexapoda</taxon>
        <taxon>Insecta</taxon>
        <taxon>Pterygota</taxon>
        <taxon>Neoptera</taxon>
        <taxon>Endopterygota</taxon>
        <taxon>Hymenoptera</taxon>
        <taxon>Apocrita</taxon>
        <taxon>Aculeata</taxon>
        <taxon>Formicoidea</taxon>
        <taxon>Formicidae</taxon>
        <taxon>Myrmicinae</taxon>
        <taxon>Acromyrmex</taxon>
    </lineage>
</organism>
<dbReference type="GO" id="GO:0006915">
    <property type="term" value="P:apoptotic process"/>
    <property type="evidence" value="ECO:0007669"/>
    <property type="project" value="TreeGrafter"/>
</dbReference>
<dbReference type="Gene3D" id="3.40.50.1460">
    <property type="match status" value="1"/>
</dbReference>
<feature type="non-terminal residue" evidence="5">
    <location>
        <position position="482"/>
    </location>
</feature>
<dbReference type="InterPro" id="IPR015917">
    <property type="entry name" value="Pept_C14A"/>
</dbReference>
<dbReference type="Pfam" id="PF00656">
    <property type="entry name" value="Peptidase_C14"/>
    <property type="match status" value="1"/>
</dbReference>
<dbReference type="PANTHER" id="PTHR10454:SF247">
    <property type="entry name" value="DEATH RELATED CED-3_NEDD2-LIKE PROTEIN"/>
    <property type="match status" value="1"/>
</dbReference>
<evidence type="ECO:0000313" key="6">
    <source>
        <dbReference type="Proteomes" id="UP000667349"/>
    </source>
</evidence>
<sequence length="482" mass="56232">MSLLMDGIAHSIAKTVININILKLIEDDLDIDEKISILFMILDYANGFNIFELFKLKTENAYIIVDYVKNNPENWEEKVLEALCILNNRQVLKKLGISFSALDLQYVPKLISYSKSINVIAKCLYKLCESLNESEQKILLSYVKSEIHNYDPLLDNVDYLELHMLYWIQIGYITISKDKMYNMKKLLKHLKKFEDGHIKIISMELEKFENGLQVVDNCQTFETKDENYLQSISSEESSFIKRHHYKKKIQLINSGLCIIINQMYFMKEYETRFGTRADSINLSETFKTFGFKVEILQNLKKNEMLEKIKNISKDYGIKYDCLFLCILSHGYKGGIIASDEKEVSLETIERALCCMELKDVIKIQIFLLGTISNSLTTDGLYDSFIPTEDIRQFANFFMFMSTIQGFLSIRHKEQGSWFIQEVCRIFKTYGNQLSFYDCIRKIMKSIREKKGTIDGNQIAQLTEIRLDRLESDFQLKQVISAV</sequence>
<evidence type="ECO:0000259" key="4">
    <source>
        <dbReference type="PROSITE" id="PS50208"/>
    </source>
</evidence>
<dbReference type="AlphaFoldDB" id="A0A836F087"/>
<feature type="non-terminal residue" evidence="5">
    <location>
        <position position="1"/>
    </location>
</feature>
<dbReference type="Proteomes" id="UP000667349">
    <property type="component" value="Unassembled WGS sequence"/>
</dbReference>
<dbReference type="PANTHER" id="PTHR10454">
    <property type="entry name" value="CASPASE"/>
    <property type="match status" value="1"/>
</dbReference>
<dbReference type="InterPro" id="IPR011600">
    <property type="entry name" value="Pept_C14_caspase"/>
</dbReference>
<dbReference type="SMART" id="SM00115">
    <property type="entry name" value="CASc"/>
    <property type="match status" value="1"/>
</dbReference>
<comment type="caution">
    <text evidence="5">The sequence shown here is derived from an EMBL/GenBank/DDBJ whole genome shotgun (WGS) entry which is preliminary data.</text>
</comment>
<dbReference type="PROSITE" id="PS50208">
    <property type="entry name" value="CASPASE_P20"/>
    <property type="match status" value="1"/>
</dbReference>
<dbReference type="PROSITE" id="PS50207">
    <property type="entry name" value="CASPASE_P10"/>
    <property type="match status" value="1"/>
</dbReference>
<dbReference type="Pfam" id="PF23724">
    <property type="entry name" value="Dredd_2nd"/>
    <property type="match status" value="1"/>
</dbReference>
<protein>
    <submittedName>
        <fullName evidence="5">CASP8 protein</fullName>
    </submittedName>
</protein>
<dbReference type="InterPro" id="IPR056260">
    <property type="entry name" value="Dredd_2nd"/>
</dbReference>
<dbReference type="InterPro" id="IPR001309">
    <property type="entry name" value="Pept_C14_p20"/>
</dbReference>
<dbReference type="GO" id="GO:0006508">
    <property type="term" value="P:proteolysis"/>
    <property type="evidence" value="ECO:0007669"/>
    <property type="project" value="InterPro"/>
</dbReference>
<reference evidence="5" key="1">
    <citation type="submission" date="2020-02" db="EMBL/GenBank/DDBJ databases">
        <title>Relaxed selection underlies rapid genomic changes in the transitions from sociality to social parasitism in ants.</title>
        <authorList>
            <person name="Bi X."/>
        </authorList>
    </citation>
    <scope>NUCLEOTIDE SEQUENCE</scope>
    <source>
        <strain evidence="5">BGI-DK2013a</strain>
        <tissue evidence="5">Whole body</tissue>
    </source>
</reference>
<dbReference type="GO" id="GO:0004197">
    <property type="term" value="F:cysteine-type endopeptidase activity"/>
    <property type="evidence" value="ECO:0007669"/>
    <property type="project" value="InterPro"/>
</dbReference>
<dbReference type="InterPro" id="IPR002398">
    <property type="entry name" value="Pept_C14"/>
</dbReference>
<gene>
    <name evidence="5" type="primary">Dredd</name>
    <name evidence="5" type="ORF">G6Z75_0008328</name>
</gene>
<dbReference type="Pfam" id="PF23725">
    <property type="entry name" value="Dredd_N"/>
    <property type="match status" value="1"/>
</dbReference>